<dbReference type="RefSeq" id="WP_154717780.1">
    <property type="nucleotide sequence ID" value="NZ_FNCA01000002.1"/>
</dbReference>
<dbReference type="AlphaFoldDB" id="A0A7Z7AUY4"/>
<proteinExistence type="predicted"/>
<reference evidence="1 2" key="1">
    <citation type="submission" date="2016-10" db="EMBL/GenBank/DDBJ databases">
        <authorList>
            <person name="Varghese N."/>
            <person name="Submissions S."/>
        </authorList>
    </citation>
    <scope>NUCLEOTIDE SEQUENCE [LARGE SCALE GENOMIC DNA]</scope>
    <source>
        <strain evidence="1 2">PL 12/M</strain>
    </source>
</reference>
<sequence>MVRAKVPASEKKIGMCVSIHPKLYDRIDEIRGDMPRSAYISDVLEQHLVDKQVGY</sequence>
<dbReference type="EMBL" id="FNCA01000002">
    <property type="protein sequence ID" value="SDF47225.1"/>
    <property type="molecule type" value="Genomic_DNA"/>
</dbReference>
<evidence type="ECO:0000313" key="2">
    <source>
        <dbReference type="Proteomes" id="UP000199259"/>
    </source>
</evidence>
<dbReference type="Proteomes" id="UP000199259">
    <property type="component" value="Unassembled WGS sequence"/>
</dbReference>
<comment type="caution">
    <text evidence="1">The sequence shown here is derived from an EMBL/GenBank/DDBJ whole genome shotgun (WGS) entry which is preliminary data.</text>
</comment>
<evidence type="ECO:0000313" key="1">
    <source>
        <dbReference type="EMBL" id="SDF47225.1"/>
    </source>
</evidence>
<accession>A0A7Z7AUY4</accession>
<name>A0A7Z7AUY4_9EURY</name>
<gene>
    <name evidence="1" type="ORF">SAMN04488589_0624</name>
</gene>
<organism evidence="1 2">
    <name type="scientific">Methanolobus vulcani</name>
    <dbReference type="NCBI Taxonomy" id="38026"/>
    <lineage>
        <taxon>Archaea</taxon>
        <taxon>Methanobacteriati</taxon>
        <taxon>Methanobacteriota</taxon>
        <taxon>Stenosarchaea group</taxon>
        <taxon>Methanomicrobia</taxon>
        <taxon>Methanosarcinales</taxon>
        <taxon>Methanosarcinaceae</taxon>
        <taxon>Methanolobus</taxon>
    </lineage>
</organism>
<protein>
    <submittedName>
        <fullName evidence="1">Uncharacterized protein</fullName>
    </submittedName>
</protein>
<keyword evidence="2" id="KW-1185">Reference proteome</keyword>